<dbReference type="FunFam" id="2.30.30.30:FF:000003">
    <property type="entry name" value="Elongation factor P"/>
    <property type="match status" value="1"/>
</dbReference>
<reference evidence="12 13" key="1">
    <citation type="submission" date="2019-02" db="EMBL/GenBank/DDBJ databases">
        <title>Deep-cultivation of Planctomycetes and their phenomic and genomic characterization uncovers novel biology.</title>
        <authorList>
            <person name="Wiegand S."/>
            <person name="Jogler M."/>
            <person name="Boedeker C."/>
            <person name="Pinto D."/>
            <person name="Vollmers J."/>
            <person name="Rivas-Marin E."/>
            <person name="Kohn T."/>
            <person name="Peeters S.H."/>
            <person name="Heuer A."/>
            <person name="Rast P."/>
            <person name="Oberbeckmann S."/>
            <person name="Bunk B."/>
            <person name="Jeske O."/>
            <person name="Meyerdierks A."/>
            <person name="Storesund J.E."/>
            <person name="Kallscheuer N."/>
            <person name="Luecker S."/>
            <person name="Lage O.M."/>
            <person name="Pohl T."/>
            <person name="Merkel B.J."/>
            <person name="Hornburger P."/>
            <person name="Mueller R.-W."/>
            <person name="Bruemmer F."/>
            <person name="Labrenz M."/>
            <person name="Spormann A.M."/>
            <person name="Op den Camp H."/>
            <person name="Overmann J."/>
            <person name="Amann R."/>
            <person name="Jetten M.S.M."/>
            <person name="Mascher T."/>
            <person name="Medema M.H."/>
            <person name="Devos D.P."/>
            <person name="Kaster A.-K."/>
            <person name="Ovreas L."/>
            <person name="Rohde M."/>
            <person name="Galperin M.Y."/>
            <person name="Jogler C."/>
        </authorList>
    </citation>
    <scope>NUCLEOTIDE SEQUENCE [LARGE SCALE GENOMIC DNA]</scope>
    <source>
        <strain evidence="12 13">V22</strain>
    </source>
</reference>
<dbReference type="NCBIfam" id="NF001810">
    <property type="entry name" value="PRK00529.1"/>
    <property type="match status" value="1"/>
</dbReference>
<evidence type="ECO:0000313" key="12">
    <source>
        <dbReference type="EMBL" id="QDT64488.1"/>
    </source>
</evidence>
<accession>A0A517T7Y1</accession>
<keyword evidence="6 7" id="KW-0648">Protein biosynthesis</keyword>
<dbReference type="GO" id="GO:0043043">
    <property type="term" value="P:peptide biosynthetic process"/>
    <property type="evidence" value="ECO:0007669"/>
    <property type="project" value="InterPro"/>
</dbReference>
<evidence type="ECO:0000259" key="11">
    <source>
        <dbReference type="SMART" id="SM01185"/>
    </source>
</evidence>
<sequence>MAIINTSDFRKGLKVEIDNEPYEILECNFVKPGKGQALYKTKLRNLLRGTILDRTYRSGDAGLPAADVQKTDGQYLYRDGDSYIFMDNTTFEQYQLPAEPLDDKMKFLMENATVDLLLYNGNVIDVTPPLQVVLEVTYAEPAAKGNTATNVTKNATVETGTEVQVPAFIVEGNKIKIETATGNYVERVSN</sequence>
<organism evidence="12 13">
    <name type="scientific">Calycomorphotria hydatis</name>
    <dbReference type="NCBI Taxonomy" id="2528027"/>
    <lineage>
        <taxon>Bacteria</taxon>
        <taxon>Pseudomonadati</taxon>
        <taxon>Planctomycetota</taxon>
        <taxon>Planctomycetia</taxon>
        <taxon>Planctomycetales</taxon>
        <taxon>Planctomycetaceae</taxon>
        <taxon>Calycomorphotria</taxon>
    </lineage>
</organism>
<dbReference type="PANTHER" id="PTHR30053">
    <property type="entry name" value="ELONGATION FACTOR P"/>
    <property type="match status" value="1"/>
</dbReference>
<dbReference type="KEGG" id="chya:V22_17220"/>
<dbReference type="Pfam" id="PF09285">
    <property type="entry name" value="Elong-fact-P_C"/>
    <property type="match status" value="1"/>
</dbReference>
<dbReference type="InterPro" id="IPR020599">
    <property type="entry name" value="Transl_elong_fac_P/YeiP"/>
</dbReference>
<evidence type="ECO:0000256" key="7">
    <source>
        <dbReference type="HAMAP-Rule" id="MF_00141"/>
    </source>
</evidence>
<evidence type="ECO:0000256" key="6">
    <source>
        <dbReference type="ARBA" id="ARBA00022917"/>
    </source>
</evidence>
<dbReference type="Gene3D" id="2.40.50.140">
    <property type="entry name" value="Nucleic acid-binding proteins"/>
    <property type="match status" value="2"/>
</dbReference>
<dbReference type="Proteomes" id="UP000319976">
    <property type="component" value="Chromosome"/>
</dbReference>
<dbReference type="GO" id="GO:0003746">
    <property type="term" value="F:translation elongation factor activity"/>
    <property type="evidence" value="ECO:0007669"/>
    <property type="project" value="UniProtKB-UniRule"/>
</dbReference>
<dbReference type="InterPro" id="IPR011768">
    <property type="entry name" value="Transl_elongation_fac_P"/>
</dbReference>
<dbReference type="AlphaFoldDB" id="A0A517T7Y1"/>
<dbReference type="FunFam" id="2.40.50.140:FF:000009">
    <property type="entry name" value="Elongation factor P"/>
    <property type="match status" value="1"/>
</dbReference>
<dbReference type="CDD" id="cd05794">
    <property type="entry name" value="S1_EF-P_repeat_2"/>
    <property type="match status" value="1"/>
</dbReference>
<dbReference type="InterPro" id="IPR013185">
    <property type="entry name" value="Transl_elong_KOW-like"/>
</dbReference>
<dbReference type="PROSITE" id="PS01275">
    <property type="entry name" value="EFP"/>
    <property type="match status" value="1"/>
</dbReference>
<dbReference type="CDD" id="cd04470">
    <property type="entry name" value="S1_EF-P_repeat_1"/>
    <property type="match status" value="1"/>
</dbReference>
<dbReference type="SUPFAM" id="SSF50104">
    <property type="entry name" value="Translation proteins SH3-like domain"/>
    <property type="match status" value="1"/>
</dbReference>
<evidence type="ECO:0000256" key="3">
    <source>
        <dbReference type="ARBA" id="ARBA00009479"/>
    </source>
</evidence>
<comment type="pathway">
    <text evidence="2 7">Protein biosynthesis; polypeptide chain elongation.</text>
</comment>
<dbReference type="UniPathway" id="UPA00345"/>
<dbReference type="InterPro" id="IPR001059">
    <property type="entry name" value="Transl_elong_P/YeiP_cen"/>
</dbReference>
<dbReference type="PANTHER" id="PTHR30053:SF12">
    <property type="entry name" value="ELONGATION FACTOR P (EF-P) FAMILY PROTEIN"/>
    <property type="match status" value="1"/>
</dbReference>
<dbReference type="InterPro" id="IPR012340">
    <property type="entry name" value="NA-bd_OB-fold"/>
</dbReference>
<dbReference type="SMART" id="SM00841">
    <property type="entry name" value="Elong-fact-P_C"/>
    <property type="match status" value="1"/>
</dbReference>
<evidence type="ECO:0000256" key="9">
    <source>
        <dbReference type="RuleBase" id="RU004389"/>
    </source>
</evidence>
<dbReference type="SUPFAM" id="SSF50249">
    <property type="entry name" value="Nucleic acid-binding proteins"/>
    <property type="match status" value="2"/>
</dbReference>
<gene>
    <name evidence="7 12" type="primary">efp</name>
    <name evidence="12" type="ORF">V22_17220</name>
</gene>
<keyword evidence="4 7" id="KW-0963">Cytoplasm</keyword>
<dbReference type="OrthoDB" id="9801844at2"/>
<name>A0A517T7Y1_9PLAN</name>
<dbReference type="NCBIfam" id="TIGR00038">
    <property type="entry name" value="efp"/>
    <property type="match status" value="1"/>
</dbReference>
<dbReference type="HAMAP" id="MF_00141">
    <property type="entry name" value="EF_P"/>
    <property type="match status" value="1"/>
</dbReference>
<dbReference type="GO" id="GO:0005829">
    <property type="term" value="C:cytosol"/>
    <property type="evidence" value="ECO:0007669"/>
    <property type="project" value="UniProtKB-ARBA"/>
</dbReference>
<protein>
    <recommendedName>
        <fullName evidence="7 8">Elongation factor P</fullName>
        <shortName evidence="7">EF-P</shortName>
    </recommendedName>
</protein>
<dbReference type="InterPro" id="IPR014722">
    <property type="entry name" value="Rib_uL2_dom2"/>
</dbReference>
<dbReference type="Gene3D" id="2.30.30.30">
    <property type="match status" value="1"/>
</dbReference>
<evidence type="ECO:0000259" key="10">
    <source>
        <dbReference type="SMART" id="SM00841"/>
    </source>
</evidence>
<dbReference type="Pfam" id="PF08207">
    <property type="entry name" value="EFP_N"/>
    <property type="match status" value="1"/>
</dbReference>
<evidence type="ECO:0000256" key="4">
    <source>
        <dbReference type="ARBA" id="ARBA00022490"/>
    </source>
</evidence>
<evidence type="ECO:0000313" key="13">
    <source>
        <dbReference type="Proteomes" id="UP000319976"/>
    </source>
</evidence>
<dbReference type="FunFam" id="2.40.50.140:FF:000004">
    <property type="entry name" value="Elongation factor P"/>
    <property type="match status" value="1"/>
</dbReference>
<comment type="similarity">
    <text evidence="3 7 9">Belongs to the elongation factor P family.</text>
</comment>
<evidence type="ECO:0000256" key="1">
    <source>
        <dbReference type="ARBA" id="ARBA00004496"/>
    </source>
</evidence>
<dbReference type="RefSeq" id="WP_145261688.1">
    <property type="nucleotide sequence ID" value="NZ_CP036316.1"/>
</dbReference>
<dbReference type="InterPro" id="IPR015365">
    <property type="entry name" value="Elong-fact-P_C"/>
</dbReference>
<dbReference type="SMART" id="SM01185">
    <property type="entry name" value="EFP"/>
    <property type="match status" value="1"/>
</dbReference>
<dbReference type="Pfam" id="PF01132">
    <property type="entry name" value="EFP"/>
    <property type="match status" value="1"/>
</dbReference>
<evidence type="ECO:0000256" key="8">
    <source>
        <dbReference type="NCBIfam" id="TIGR00038"/>
    </source>
</evidence>
<feature type="domain" description="Elongation factor P C-terminal" evidence="10">
    <location>
        <begin position="132"/>
        <end position="187"/>
    </location>
</feature>
<dbReference type="EMBL" id="CP036316">
    <property type="protein sequence ID" value="QDT64488.1"/>
    <property type="molecule type" value="Genomic_DNA"/>
</dbReference>
<proteinExistence type="inferred from homology"/>
<feature type="domain" description="Translation elongation factor P/YeiP central" evidence="11">
    <location>
        <begin position="70"/>
        <end position="124"/>
    </location>
</feature>
<evidence type="ECO:0000256" key="2">
    <source>
        <dbReference type="ARBA" id="ARBA00004815"/>
    </source>
</evidence>
<dbReference type="InterPro" id="IPR013852">
    <property type="entry name" value="Transl_elong_P/YeiP_CS"/>
</dbReference>
<dbReference type="InterPro" id="IPR008991">
    <property type="entry name" value="Translation_prot_SH3-like_sf"/>
</dbReference>
<comment type="subcellular location">
    <subcellularLocation>
        <location evidence="1 7">Cytoplasm</location>
    </subcellularLocation>
</comment>
<evidence type="ECO:0000256" key="5">
    <source>
        <dbReference type="ARBA" id="ARBA00022768"/>
    </source>
</evidence>
<keyword evidence="5 7" id="KW-0251">Elongation factor</keyword>
<dbReference type="PIRSF" id="PIRSF005901">
    <property type="entry name" value="EF-P"/>
    <property type="match status" value="1"/>
</dbReference>
<comment type="function">
    <text evidence="7">Involved in peptide bond synthesis. Stimulates efficient translation and peptide-bond synthesis on native or reconstituted 70S ribosomes in vitro. Probably functions indirectly by altering the affinity of the ribosome for aminoacyl-tRNA, thus increasing their reactivity as acceptors for peptidyl transferase.</text>
</comment>
<keyword evidence="13" id="KW-1185">Reference proteome</keyword>